<comment type="caution">
    <text evidence="8">The sequence shown here is derived from an EMBL/GenBank/DDBJ whole genome shotgun (WGS) entry which is preliminary data.</text>
</comment>
<accession>A0A2W2GEU1</accession>
<dbReference type="InterPro" id="IPR003953">
    <property type="entry name" value="FAD-dep_OxRdtase_2_FAD-bd"/>
</dbReference>
<dbReference type="InterPro" id="IPR037099">
    <property type="entry name" value="Fum_R/Succ_DH_flav-like_C_sf"/>
</dbReference>
<evidence type="ECO:0000259" key="6">
    <source>
        <dbReference type="Pfam" id="PF00890"/>
    </source>
</evidence>
<dbReference type="Pfam" id="PF02910">
    <property type="entry name" value="Succ_DH_flav_C"/>
    <property type="match status" value="1"/>
</dbReference>
<dbReference type="InterPro" id="IPR030664">
    <property type="entry name" value="SdhA/FrdA/AprA"/>
</dbReference>
<evidence type="ECO:0000256" key="2">
    <source>
        <dbReference type="ARBA" id="ARBA00022630"/>
    </source>
</evidence>
<dbReference type="PIRSF" id="PIRSF000171">
    <property type="entry name" value="SDHA_APRA_LASPO"/>
    <property type="match status" value="1"/>
</dbReference>
<dbReference type="PRINTS" id="PR00368">
    <property type="entry name" value="FADPNR"/>
</dbReference>
<evidence type="ECO:0000256" key="4">
    <source>
        <dbReference type="ARBA" id="ARBA00023002"/>
    </source>
</evidence>
<evidence type="ECO:0000256" key="3">
    <source>
        <dbReference type="ARBA" id="ARBA00022827"/>
    </source>
</evidence>
<organism evidence="8 9">
    <name type="scientific">Spongiactinospora gelatinilytica</name>
    <dbReference type="NCBI Taxonomy" id="2666298"/>
    <lineage>
        <taxon>Bacteria</taxon>
        <taxon>Bacillati</taxon>
        <taxon>Actinomycetota</taxon>
        <taxon>Actinomycetes</taxon>
        <taxon>Streptosporangiales</taxon>
        <taxon>Streptosporangiaceae</taxon>
        <taxon>Spongiactinospora</taxon>
    </lineage>
</organism>
<dbReference type="InterPro" id="IPR027477">
    <property type="entry name" value="Succ_DH/fumarate_Rdtase_cat_sf"/>
</dbReference>
<dbReference type="NCBIfam" id="NF005866">
    <property type="entry name" value="PRK07803.1"/>
    <property type="match status" value="1"/>
</dbReference>
<reference evidence="8 9" key="1">
    <citation type="submission" date="2018-01" db="EMBL/GenBank/DDBJ databases">
        <title>Draft genome sequence of Sphaerisporangium sp. 7K107.</title>
        <authorList>
            <person name="Sahin N."/>
            <person name="Saygin H."/>
            <person name="Ay H."/>
        </authorList>
    </citation>
    <scope>NUCLEOTIDE SEQUENCE [LARGE SCALE GENOMIC DNA]</scope>
    <source>
        <strain evidence="8 9">7K107</strain>
    </source>
</reference>
<dbReference type="Gene3D" id="3.90.700.10">
    <property type="entry name" value="Succinate dehydrogenase/fumarate reductase flavoprotein, catalytic domain"/>
    <property type="match status" value="1"/>
</dbReference>
<feature type="domain" description="FAD-dependent oxidoreductase 2 FAD-binding" evidence="6">
    <location>
        <begin position="10"/>
        <end position="430"/>
    </location>
</feature>
<comment type="cofactor">
    <cofactor evidence="1">
        <name>FAD</name>
        <dbReference type="ChEBI" id="CHEBI:57692"/>
    </cofactor>
</comment>
<dbReference type="FunFam" id="3.50.50.60:FF:000026">
    <property type="entry name" value="Succinate dehydrogenase flavoprotein subunit"/>
    <property type="match status" value="1"/>
</dbReference>
<dbReference type="Pfam" id="PF00890">
    <property type="entry name" value="FAD_binding_2"/>
    <property type="match status" value="1"/>
</dbReference>
<dbReference type="GO" id="GO:0033765">
    <property type="term" value="F:steroid dehydrogenase activity, acting on the CH-CH group of donors"/>
    <property type="evidence" value="ECO:0007669"/>
    <property type="project" value="UniProtKB-ARBA"/>
</dbReference>
<dbReference type="AlphaFoldDB" id="A0A2W2GEU1"/>
<evidence type="ECO:0000313" key="9">
    <source>
        <dbReference type="Proteomes" id="UP000248544"/>
    </source>
</evidence>
<dbReference type="PANTHER" id="PTHR11632:SF51">
    <property type="entry name" value="SUCCINATE DEHYDROGENASE [UBIQUINONE] FLAVOPROTEIN SUBUNIT, MITOCHONDRIAL"/>
    <property type="match status" value="1"/>
</dbReference>
<sequence length="633" mass="69456">MMDIERHEFDVVVIGAGGAGLRAAIEARQQGKKTAIVCKSLFGKAHTVMAEGGAAAAMGNVNPADNWQVHFRDTMRGGKFLNNWRMAELHAKEAPDRVWELEAWGALFDRTKDGKISQRNFGGHEYPRLAHVGDRTGLEMIRTLQQRVVALQQEDYAVHGDYEAYIKVFAECTVTRLLKDDAGAIAGTFGYRRETGRLMLIEAPAVVLATGGIGKSYVVTSNSWEYTGDGHALALLAGARLINMEFIQFHPTGMVWPPSVRGILVTESVRGDGGVLRNSEGKRFMFDYIPEVFKDKYATTEEEADRWYTDQAGNRRPPELLPRDEVARAINSEVKAGRGSPQGGVFLDVSSRLPAEEIRRRLPSMHHQFKELADVDITAEPMQVGPTCHYVMGGVEVDADTAAASVPGLFAAGEVSGGMHGSNRLGGNSLSDLLVFGRRAGAGAAAYIDGLERRPAVPDDAVAEAQAEVLAPLERPGENPYEVHHELQRTMNELVGIIRRAGEMAEALEAVEKLRERAKGVGAAGSRIYNPGWHLCLDLRNMLLVSECVARAALARQESRGGHTRDDYPDMTADWRRRLLVCTAAPDGTSVNVQEQVQPSMRADLITLFERGELSKYLTDEEMAEYDLAVKES</sequence>
<dbReference type="SUPFAM" id="SSF46977">
    <property type="entry name" value="Succinate dehydrogenase/fumarate reductase flavoprotein C-terminal domain"/>
    <property type="match status" value="1"/>
</dbReference>
<dbReference type="FunFam" id="3.90.700.10:FF:000005">
    <property type="entry name" value="Succinate dehydrogenase flavoprotein subunit"/>
    <property type="match status" value="1"/>
</dbReference>
<gene>
    <name evidence="8" type="ORF">C1I98_14485</name>
</gene>
<feature type="domain" description="Fumarate reductase/succinate dehydrogenase flavoprotein-like C-terminal" evidence="7">
    <location>
        <begin position="484"/>
        <end position="589"/>
    </location>
</feature>
<evidence type="ECO:0000256" key="5">
    <source>
        <dbReference type="PIRSR" id="PIRSR000171-1"/>
    </source>
</evidence>
<evidence type="ECO:0000259" key="7">
    <source>
        <dbReference type="Pfam" id="PF02910"/>
    </source>
</evidence>
<keyword evidence="3" id="KW-0274">FAD</keyword>
<dbReference type="PANTHER" id="PTHR11632">
    <property type="entry name" value="SUCCINATE DEHYDROGENASE 2 FLAVOPROTEIN SUBUNIT"/>
    <property type="match status" value="1"/>
</dbReference>
<keyword evidence="4" id="KW-0560">Oxidoreductase</keyword>
<evidence type="ECO:0000256" key="1">
    <source>
        <dbReference type="ARBA" id="ARBA00001974"/>
    </source>
</evidence>
<dbReference type="EMBL" id="POUA01000096">
    <property type="protein sequence ID" value="PZG46483.1"/>
    <property type="molecule type" value="Genomic_DNA"/>
</dbReference>
<dbReference type="SUPFAM" id="SSF56425">
    <property type="entry name" value="Succinate dehydrogenase/fumarate reductase flavoprotein, catalytic domain"/>
    <property type="match status" value="1"/>
</dbReference>
<protein>
    <submittedName>
        <fullName evidence="8">Fumarate reductase/succinate dehydrogenase flavoprotein subunit</fullName>
    </submittedName>
</protein>
<evidence type="ECO:0000313" key="8">
    <source>
        <dbReference type="EMBL" id="PZG46483.1"/>
    </source>
</evidence>
<keyword evidence="9" id="KW-1185">Reference proteome</keyword>
<dbReference type="InterPro" id="IPR036188">
    <property type="entry name" value="FAD/NAD-bd_sf"/>
</dbReference>
<dbReference type="Gene3D" id="3.50.50.60">
    <property type="entry name" value="FAD/NAD(P)-binding domain"/>
    <property type="match status" value="1"/>
</dbReference>
<name>A0A2W2GEU1_9ACTN</name>
<proteinExistence type="predicted"/>
<dbReference type="Gene3D" id="1.20.58.100">
    <property type="entry name" value="Fumarate reductase/succinate dehydrogenase flavoprotein-like, C-terminal domain"/>
    <property type="match status" value="1"/>
</dbReference>
<keyword evidence="2" id="KW-0285">Flavoprotein</keyword>
<feature type="active site" description="Proton acceptor" evidence="5">
    <location>
        <position position="323"/>
    </location>
</feature>
<dbReference type="Proteomes" id="UP000248544">
    <property type="component" value="Unassembled WGS sequence"/>
</dbReference>
<dbReference type="SUPFAM" id="SSF51905">
    <property type="entry name" value="FAD/NAD(P)-binding domain"/>
    <property type="match status" value="1"/>
</dbReference>
<dbReference type="InterPro" id="IPR015939">
    <property type="entry name" value="Fum_Rdtase/Succ_DH_flav-like_C"/>
</dbReference>